<organism evidence="1 2">
    <name type="scientific">Vermiconidia calcicola</name>
    <dbReference type="NCBI Taxonomy" id="1690605"/>
    <lineage>
        <taxon>Eukaryota</taxon>
        <taxon>Fungi</taxon>
        <taxon>Dikarya</taxon>
        <taxon>Ascomycota</taxon>
        <taxon>Pezizomycotina</taxon>
        <taxon>Dothideomycetes</taxon>
        <taxon>Dothideomycetidae</taxon>
        <taxon>Mycosphaerellales</taxon>
        <taxon>Extremaceae</taxon>
        <taxon>Vermiconidia</taxon>
    </lineage>
</organism>
<protein>
    <submittedName>
        <fullName evidence="1">Uncharacterized protein</fullName>
    </submittedName>
</protein>
<accession>A0ACC3MC02</accession>
<evidence type="ECO:0000313" key="2">
    <source>
        <dbReference type="Proteomes" id="UP001281147"/>
    </source>
</evidence>
<reference evidence="1" key="1">
    <citation type="submission" date="2023-07" db="EMBL/GenBank/DDBJ databases">
        <title>Black Yeasts Isolated from many extreme environments.</title>
        <authorList>
            <person name="Coleine C."/>
            <person name="Stajich J.E."/>
            <person name="Selbmann L."/>
        </authorList>
    </citation>
    <scope>NUCLEOTIDE SEQUENCE</scope>
    <source>
        <strain evidence="1">CCFEE 5714</strain>
    </source>
</reference>
<dbReference type="EMBL" id="JAUTXU010000339">
    <property type="protein sequence ID" value="KAK3684538.1"/>
    <property type="molecule type" value="Genomic_DNA"/>
</dbReference>
<dbReference type="Proteomes" id="UP001281147">
    <property type="component" value="Unassembled WGS sequence"/>
</dbReference>
<sequence length="2045" mass="230004">MLHILDALTRIENKFDTLAVGTPSSASPDPNISRLIKSLGQSSPAQGSGSTDNERPVEFPRELRKSYQHLTVPHKVILWPSIYIHLINSGIQASNDLQYVLQEGTPWFIRLEMAKHREPLPYDVSLSYYAMNSSLREQGISSNVAFPALTIEKIREQCDAYFNTFNVLFPLLNRDGFMNDVLPPLLRDGYADGDANAVLALLVFALGQVAIEGVFGRPISTVEGQPSGFRGGTIDRPPGLAIFNEARRRLGFVENQNSLEGVQMLLLQATYYESNSRHQDFWRSTMSASMACQVLVQCSGTPWSSPKGDLIKRAYWTCVLSEDFYHLDLDLPRTGINNLEDEVPLPYFHDAHGQDSSGPLSEERSHFQYHFLAMIALRRLIGRINTTIHESSTSENESGGNYGGPPVHVIRELARQLDSWRSLLPRSLQWSDNDKFDFPIGDPSSRRPNEPLFSPDQGDVPIGHKYNLDVVTAQLRTRFYYSRFLMYRPFVYKALHFPELMSEDDETCCALAIKSACSWSILMAPPKDKKRLVPHLFAWTQNFLGVLLILRMTTENDYLGQICQSQVNEGEIQTAASLMLDWIKDVKQLCGIADWAWGILQPLYAKGVMFKTKRPVPSPAALKVLTQLAYISSGAAVGAGVLCAEERRRRTKIVQRVADNAKAIRQHPRHIHNVALASNGGDDTELFGFFGRGSIPEQINARRRRRRLASEEVDEHNVGAARAPELPSIVERGYAEKCALDNTTPRAEATQLGAPEGASARRRPVEARATLQGLPAGARSSQHARQTRHSNRESRGLQILPKQVDDNGNGFVLKSFRRDWSGRFTERRSTQRSIDARKEPALGGAVYITKPLWYKVVAPSSVDDQMLNVTNEEIAHDVDVFFDCLPYRKSHTSKRDQHSTADQLLMLALKKGGMDDIRSLTLWKLAAGSLSESVSLLLSNFSEELSARLDQEELFAFYQSLYSTRTYRRLASNVRFQHGLRVLANFAAVCPGFQIHELAVALFGSSLRTLRNEDAISIYEHECQYLLEKDKVSLAAVILLTSQKLQGRCFRTLPTDRTLALIDRILDQALRSEHLSVCVRLFRMKHELVGPNPSQEQFNTFITACGRHKMHSTLGYLFFGYHGIKVPIEALLRLVDDSCKTILAVACSSDAKYSRTFEMIYRELPQNSRQIVNESSSIVAIETKWRTTRSVQAIEAEVSILEGWLKHAGDEQALRKLNDKMLEIYIEANRLDQALAIIARSRNTKGIDGRTIGLAAYLFAKKGAWDRLRHLLELAQHSGRSDLNAEMTRLWNKVANLYSLQHTAVETWQFVDILIQKMGMSPTHAIIRTVLQSCISKNAIDLVPEFFRYLKALGHRFQLDAREAVGLVTRYYLDNRPSHVVMFWLYRHLVECVPAFYSEEIKDVLKEAVGFDLKHFTGSDAATLRRHALIRLERLQPAERYIPQPGRQQGRLLNFSILKEQHPSNHEIQVNDTAGQNGGVSAHQSGRNHRKSEESNLNSESVGTADTKDSEVLYHNMIAAFNDDADHPPVTLSGTTDQPDLNNRDVTSASSEDLGSAYHTTVNQKTDDLVPAEWDHSIARHFDALGETHGYGIDLVDSKPMSERESSTSLRSTHVFDKSSQQSLEREMILALSLTQNSKVLTLYDQSLDAAGLPASARALEVAVEASIRLHRGSTSDVEKTMARAQAAGMNVTCAMGPLLIHQMRNLDRKSKQDVNKLRTSVIDYYRTNDENGWPVSHTVGTSAAYIMICNRLPEHGLNLLSAVYQSEWAKRRSLDIEAMTVYLKGYVAIQSITGVRWVVRHVLQKEMSIDKRFLRDLKRAYRPDRYQREELKRSRRTLFSGRDKAMLASLEHLCAEKMWQQSVTTCNLGARLVKCLVACARDQGLEVDADQRDIGRGVYRPDTKQSISESDAAILAKLIPKADTSVKANASDESPRNDFVPYRPRRLRAAAYRASVRRRRLLSGTGLLASGRRRRLLRASRPARKSVPGREHGGGEDTRTTEEQTSAAFPEKRTQPREGSGVVSNGLPNTRRSDELMTSYAPFS</sequence>
<evidence type="ECO:0000313" key="1">
    <source>
        <dbReference type="EMBL" id="KAK3684538.1"/>
    </source>
</evidence>
<name>A0ACC3MC02_9PEZI</name>
<proteinExistence type="predicted"/>
<comment type="caution">
    <text evidence="1">The sequence shown here is derived from an EMBL/GenBank/DDBJ whole genome shotgun (WGS) entry which is preliminary data.</text>
</comment>
<keyword evidence="2" id="KW-1185">Reference proteome</keyword>
<gene>
    <name evidence="1" type="ORF">LTR37_020180</name>
</gene>